<evidence type="ECO:0000256" key="1">
    <source>
        <dbReference type="SAM" id="MobiDB-lite"/>
    </source>
</evidence>
<dbReference type="AlphaFoldDB" id="A0AAV3RN09"/>
<gene>
    <name evidence="2" type="ORF">LIER_29526</name>
</gene>
<evidence type="ECO:0000313" key="3">
    <source>
        <dbReference type="Proteomes" id="UP001454036"/>
    </source>
</evidence>
<organism evidence="2 3">
    <name type="scientific">Lithospermum erythrorhizon</name>
    <name type="common">Purple gromwell</name>
    <name type="synonym">Lithospermum officinale var. erythrorhizon</name>
    <dbReference type="NCBI Taxonomy" id="34254"/>
    <lineage>
        <taxon>Eukaryota</taxon>
        <taxon>Viridiplantae</taxon>
        <taxon>Streptophyta</taxon>
        <taxon>Embryophyta</taxon>
        <taxon>Tracheophyta</taxon>
        <taxon>Spermatophyta</taxon>
        <taxon>Magnoliopsida</taxon>
        <taxon>eudicotyledons</taxon>
        <taxon>Gunneridae</taxon>
        <taxon>Pentapetalae</taxon>
        <taxon>asterids</taxon>
        <taxon>lamiids</taxon>
        <taxon>Boraginales</taxon>
        <taxon>Boraginaceae</taxon>
        <taxon>Boraginoideae</taxon>
        <taxon>Lithospermeae</taxon>
        <taxon>Lithospermum</taxon>
    </lineage>
</organism>
<keyword evidence="3" id="KW-1185">Reference proteome</keyword>
<dbReference type="EMBL" id="BAABME010010199">
    <property type="protein sequence ID" value="GAA0176555.1"/>
    <property type="molecule type" value="Genomic_DNA"/>
</dbReference>
<proteinExistence type="predicted"/>
<feature type="region of interest" description="Disordered" evidence="1">
    <location>
        <begin position="42"/>
        <end position="110"/>
    </location>
</feature>
<evidence type="ECO:0000313" key="2">
    <source>
        <dbReference type="EMBL" id="GAA0176555.1"/>
    </source>
</evidence>
<protein>
    <submittedName>
        <fullName evidence="2">Uncharacterized protein</fullName>
    </submittedName>
</protein>
<feature type="compositionally biased region" description="Basic residues" evidence="1">
    <location>
        <begin position="47"/>
        <end position="59"/>
    </location>
</feature>
<dbReference type="Proteomes" id="UP001454036">
    <property type="component" value="Unassembled WGS sequence"/>
</dbReference>
<accession>A0AAV3RN09</accession>
<name>A0AAV3RN09_LITER</name>
<reference evidence="2 3" key="1">
    <citation type="submission" date="2024-01" db="EMBL/GenBank/DDBJ databases">
        <title>The complete chloroplast genome sequence of Lithospermum erythrorhizon: insights into the phylogenetic relationship among Boraginaceae species and the maternal lineages of purple gromwells.</title>
        <authorList>
            <person name="Okada T."/>
            <person name="Watanabe K."/>
        </authorList>
    </citation>
    <scope>NUCLEOTIDE SEQUENCE [LARGE SCALE GENOMIC DNA]</scope>
</reference>
<sequence length="311" mass="34412">MTGKRVPLFKRAKVVTKTIESVPAPSGGPATALGKRLVHAAPSKPVLAKRSKTLAHRPPRRDVLDLTQETFPSMSPYDSRIDEEPIADIPLGNASSSKGKESDSTPNVMAGYSATDLNLPSTLPGGYEVTNKSKLGKALDAFRATSPLLLEEIGKPYEKYSHPLKLQGVIAKHLVRRPPILRRRLLLSNPWRKSPLEAQNVKLEGEKFDLSLKLSRLQLSLSQETKQANEDEHKALMAQESASRAVEEYYSSEAYHDELGEETAYCLCRFVKTFKDVNPSLVAHSRWFTPLDVNAPLSPMEGEETELTLEA</sequence>
<comment type="caution">
    <text evidence="2">The sequence shown here is derived from an EMBL/GenBank/DDBJ whole genome shotgun (WGS) entry which is preliminary data.</text>
</comment>